<feature type="compositionally biased region" description="Polar residues" evidence="1">
    <location>
        <begin position="176"/>
        <end position="186"/>
    </location>
</feature>
<reference evidence="3 4" key="1">
    <citation type="journal article" date="2021" name="J. Hered.">
        <title>A chromosome-level genome assembly of the parasitoid wasp, Cotesia glomerata (Hymenoptera: Braconidae).</title>
        <authorList>
            <person name="Pinto B.J."/>
            <person name="Weis J.J."/>
            <person name="Gamble T."/>
            <person name="Ode P.J."/>
            <person name="Paul R."/>
            <person name="Zaspel J.M."/>
        </authorList>
    </citation>
    <scope>NUCLEOTIDE SEQUENCE [LARGE SCALE GENOMIC DNA]</scope>
    <source>
        <strain evidence="3">CgM1</strain>
    </source>
</reference>
<organism evidence="3 4">
    <name type="scientific">Cotesia glomerata</name>
    <name type="common">Lepidopteran parasitic wasp</name>
    <name type="synonym">Apanteles glomeratus</name>
    <dbReference type="NCBI Taxonomy" id="32391"/>
    <lineage>
        <taxon>Eukaryota</taxon>
        <taxon>Metazoa</taxon>
        <taxon>Ecdysozoa</taxon>
        <taxon>Arthropoda</taxon>
        <taxon>Hexapoda</taxon>
        <taxon>Insecta</taxon>
        <taxon>Pterygota</taxon>
        <taxon>Neoptera</taxon>
        <taxon>Endopterygota</taxon>
        <taxon>Hymenoptera</taxon>
        <taxon>Apocrita</taxon>
        <taxon>Ichneumonoidea</taxon>
        <taxon>Braconidae</taxon>
        <taxon>Microgastrinae</taxon>
        <taxon>Cotesia</taxon>
    </lineage>
</organism>
<name>A0AAV7IK85_COTGL</name>
<dbReference type="Proteomes" id="UP000826195">
    <property type="component" value="Unassembled WGS sequence"/>
</dbReference>
<accession>A0AAV7IK85</accession>
<keyword evidence="2" id="KW-0812">Transmembrane</keyword>
<evidence type="ECO:0000313" key="4">
    <source>
        <dbReference type="Proteomes" id="UP000826195"/>
    </source>
</evidence>
<evidence type="ECO:0000256" key="2">
    <source>
        <dbReference type="SAM" id="Phobius"/>
    </source>
</evidence>
<comment type="caution">
    <text evidence="3">The sequence shown here is derived from an EMBL/GenBank/DDBJ whole genome shotgun (WGS) entry which is preliminary data.</text>
</comment>
<sequence length="199" mass="22426">MILWVSFGIAELETGLGHMAVSGSRVRNDMEVIWRTPFLNFALNGLGVVADLSSFVLLLILMIIAFDDRWPGNLENWRSRWDIDERDDDVTKGKRQSQSGPYGLHFLAWAPLHTDQILIVFTFCSVIAHVLEADSQVESRDLSGEKFPPFPTRILIRQPSRPLESKTLPHPWKHQPASTGTSPSITLGTIPVSVQWQKP</sequence>
<evidence type="ECO:0000256" key="1">
    <source>
        <dbReference type="SAM" id="MobiDB-lite"/>
    </source>
</evidence>
<evidence type="ECO:0000313" key="3">
    <source>
        <dbReference type="EMBL" id="KAH0552294.1"/>
    </source>
</evidence>
<feature type="transmembrane region" description="Helical" evidence="2">
    <location>
        <begin position="41"/>
        <end position="66"/>
    </location>
</feature>
<feature type="region of interest" description="Disordered" evidence="1">
    <location>
        <begin position="160"/>
        <end position="186"/>
    </location>
</feature>
<dbReference type="EMBL" id="JAHXZJ010001492">
    <property type="protein sequence ID" value="KAH0552294.1"/>
    <property type="molecule type" value="Genomic_DNA"/>
</dbReference>
<keyword evidence="4" id="KW-1185">Reference proteome</keyword>
<keyword evidence="2" id="KW-0472">Membrane</keyword>
<proteinExistence type="predicted"/>
<gene>
    <name evidence="3" type="ORF">KQX54_008368</name>
</gene>
<dbReference type="AlphaFoldDB" id="A0AAV7IK85"/>
<protein>
    <submittedName>
        <fullName evidence="3">Uncharacterized protein</fullName>
    </submittedName>
</protein>
<keyword evidence="2" id="KW-1133">Transmembrane helix</keyword>